<dbReference type="InterPro" id="IPR000182">
    <property type="entry name" value="GNAT_dom"/>
</dbReference>
<organism evidence="2 3">
    <name type="scientific">Nocardia terrae</name>
    <dbReference type="NCBI Taxonomy" id="2675851"/>
    <lineage>
        <taxon>Bacteria</taxon>
        <taxon>Bacillati</taxon>
        <taxon>Actinomycetota</taxon>
        <taxon>Actinomycetes</taxon>
        <taxon>Mycobacteriales</taxon>
        <taxon>Nocardiaceae</taxon>
        <taxon>Nocardia</taxon>
    </lineage>
</organism>
<evidence type="ECO:0000259" key="1">
    <source>
        <dbReference type="PROSITE" id="PS51186"/>
    </source>
</evidence>
<dbReference type="AlphaFoldDB" id="A0A7K1VAB5"/>
<sequence>MAAIWPDPARRYAALPAYFTATLRHFHLPAGGVQVASDRDDRICAVAVWDPPGEWEQPAGRTLRALPDLVPALRFRVPAAIAVRRVLEAHHPRDPRHWYLANLGTAKSHRGQGYAAALLADRADTAPNWAQFLVCTQQHNVAYYERHGFSVTEEFELPGAARPTMWAMWREARI</sequence>
<reference evidence="2 3" key="1">
    <citation type="submission" date="2019-12" db="EMBL/GenBank/DDBJ databases">
        <title>Nocardia sp. nov. ET3-3 isolated from soil.</title>
        <authorList>
            <person name="Kanchanasin P."/>
            <person name="Tanasupawat S."/>
            <person name="Yuki M."/>
            <person name="Kudo T."/>
        </authorList>
    </citation>
    <scope>NUCLEOTIDE SEQUENCE [LARGE SCALE GENOMIC DNA]</scope>
    <source>
        <strain evidence="2 3">ET3-3</strain>
    </source>
</reference>
<feature type="domain" description="N-acetyltransferase" evidence="1">
    <location>
        <begin position="33"/>
        <end position="173"/>
    </location>
</feature>
<dbReference type="GO" id="GO:0016747">
    <property type="term" value="F:acyltransferase activity, transferring groups other than amino-acyl groups"/>
    <property type="evidence" value="ECO:0007669"/>
    <property type="project" value="InterPro"/>
</dbReference>
<dbReference type="InterPro" id="IPR016181">
    <property type="entry name" value="Acyl_CoA_acyltransferase"/>
</dbReference>
<keyword evidence="3" id="KW-1185">Reference proteome</keyword>
<name>A0A7K1VAB5_9NOCA</name>
<evidence type="ECO:0000313" key="2">
    <source>
        <dbReference type="EMBL" id="MVU83431.1"/>
    </source>
</evidence>
<dbReference type="InterPro" id="IPR052523">
    <property type="entry name" value="Trichothecene_AcTrans"/>
</dbReference>
<dbReference type="PANTHER" id="PTHR42791">
    <property type="entry name" value="GNAT FAMILY ACETYLTRANSFERASE"/>
    <property type="match status" value="1"/>
</dbReference>
<protein>
    <submittedName>
        <fullName evidence="2">GNAT family N-acetyltransferase</fullName>
    </submittedName>
</protein>
<proteinExistence type="predicted"/>
<evidence type="ECO:0000313" key="3">
    <source>
        <dbReference type="Proteomes" id="UP000466794"/>
    </source>
</evidence>
<dbReference type="Gene3D" id="3.40.630.30">
    <property type="match status" value="1"/>
</dbReference>
<keyword evidence="2" id="KW-0808">Transferase</keyword>
<dbReference type="Proteomes" id="UP000466794">
    <property type="component" value="Unassembled WGS sequence"/>
</dbReference>
<dbReference type="PROSITE" id="PS51186">
    <property type="entry name" value="GNAT"/>
    <property type="match status" value="1"/>
</dbReference>
<comment type="caution">
    <text evidence="2">The sequence shown here is derived from an EMBL/GenBank/DDBJ whole genome shotgun (WGS) entry which is preliminary data.</text>
</comment>
<gene>
    <name evidence="2" type="ORF">GPX89_40115</name>
</gene>
<dbReference type="PANTHER" id="PTHR42791:SF1">
    <property type="entry name" value="N-ACETYLTRANSFERASE DOMAIN-CONTAINING PROTEIN"/>
    <property type="match status" value="1"/>
</dbReference>
<dbReference type="Pfam" id="PF00583">
    <property type="entry name" value="Acetyltransf_1"/>
    <property type="match status" value="1"/>
</dbReference>
<dbReference type="SUPFAM" id="SSF55729">
    <property type="entry name" value="Acyl-CoA N-acyltransferases (Nat)"/>
    <property type="match status" value="1"/>
</dbReference>
<accession>A0A7K1VAB5</accession>
<dbReference type="EMBL" id="WRPP01000013">
    <property type="protein sequence ID" value="MVU83431.1"/>
    <property type="molecule type" value="Genomic_DNA"/>
</dbReference>